<accession>A0A0D0A4K0</accession>
<protein>
    <submittedName>
        <fullName evidence="1">Uncharacterized protein</fullName>
    </submittedName>
</protein>
<proteinExistence type="predicted"/>
<dbReference type="EMBL" id="KN835521">
    <property type="protein sequence ID" value="KIK36541.1"/>
    <property type="molecule type" value="Genomic_DNA"/>
</dbReference>
<name>A0A0D0A4K0_9AGAM</name>
<dbReference type="Proteomes" id="UP000054485">
    <property type="component" value="Unassembled WGS sequence"/>
</dbReference>
<dbReference type="InParanoid" id="A0A0D0A4K0"/>
<organism evidence="1 2">
    <name type="scientific">Suillus luteus UH-Slu-Lm8-n1</name>
    <dbReference type="NCBI Taxonomy" id="930992"/>
    <lineage>
        <taxon>Eukaryota</taxon>
        <taxon>Fungi</taxon>
        <taxon>Dikarya</taxon>
        <taxon>Basidiomycota</taxon>
        <taxon>Agaricomycotina</taxon>
        <taxon>Agaricomycetes</taxon>
        <taxon>Agaricomycetidae</taxon>
        <taxon>Boletales</taxon>
        <taxon>Suillineae</taxon>
        <taxon>Suillaceae</taxon>
        <taxon>Suillus</taxon>
    </lineage>
</organism>
<gene>
    <name evidence="1" type="ORF">CY34DRAFT_510361</name>
</gene>
<reference evidence="1 2" key="1">
    <citation type="submission" date="2014-04" db="EMBL/GenBank/DDBJ databases">
        <authorList>
            <consortium name="DOE Joint Genome Institute"/>
            <person name="Kuo A."/>
            <person name="Ruytinx J."/>
            <person name="Rineau F."/>
            <person name="Colpaert J."/>
            <person name="Kohler A."/>
            <person name="Nagy L.G."/>
            <person name="Floudas D."/>
            <person name="Copeland A."/>
            <person name="Barry K.W."/>
            <person name="Cichocki N."/>
            <person name="Veneault-Fourrey C."/>
            <person name="LaButti K."/>
            <person name="Lindquist E.A."/>
            <person name="Lipzen A."/>
            <person name="Lundell T."/>
            <person name="Morin E."/>
            <person name="Murat C."/>
            <person name="Sun H."/>
            <person name="Tunlid A."/>
            <person name="Henrissat B."/>
            <person name="Grigoriev I.V."/>
            <person name="Hibbett D.S."/>
            <person name="Martin F."/>
            <person name="Nordberg H.P."/>
            <person name="Cantor M.N."/>
            <person name="Hua S.X."/>
        </authorList>
    </citation>
    <scope>NUCLEOTIDE SEQUENCE [LARGE SCALE GENOMIC DNA]</scope>
    <source>
        <strain evidence="1 2">UH-Slu-Lm8-n1</strain>
    </source>
</reference>
<reference evidence="2" key="2">
    <citation type="submission" date="2015-01" db="EMBL/GenBank/DDBJ databases">
        <title>Evolutionary Origins and Diversification of the Mycorrhizal Mutualists.</title>
        <authorList>
            <consortium name="DOE Joint Genome Institute"/>
            <consortium name="Mycorrhizal Genomics Consortium"/>
            <person name="Kohler A."/>
            <person name="Kuo A."/>
            <person name="Nagy L.G."/>
            <person name="Floudas D."/>
            <person name="Copeland A."/>
            <person name="Barry K.W."/>
            <person name="Cichocki N."/>
            <person name="Veneault-Fourrey C."/>
            <person name="LaButti K."/>
            <person name="Lindquist E.A."/>
            <person name="Lipzen A."/>
            <person name="Lundell T."/>
            <person name="Morin E."/>
            <person name="Murat C."/>
            <person name="Riley R."/>
            <person name="Ohm R."/>
            <person name="Sun H."/>
            <person name="Tunlid A."/>
            <person name="Henrissat B."/>
            <person name="Grigoriev I.V."/>
            <person name="Hibbett D.S."/>
            <person name="Martin F."/>
        </authorList>
    </citation>
    <scope>NUCLEOTIDE SEQUENCE [LARGE SCALE GENOMIC DNA]</scope>
    <source>
        <strain evidence="2">UH-Slu-Lm8-n1</strain>
    </source>
</reference>
<sequence>MIYPRWWSLVLEATNARTQCHSWRSICSPQRVNEAKSNIYIVTIWSRLLWCFAWISLRYKNGVRLPRGSRPFDECAKLDDMTCYTKKLCFLAYPETPERPHIDPLLWRFIIGCFHFLDMDYFYRRNPQHRLSKERGESQPTPRKRNQISMVFYSDSRIPRVGLRSANLFPSLHCDVFYLLH</sequence>
<evidence type="ECO:0000313" key="1">
    <source>
        <dbReference type="EMBL" id="KIK36541.1"/>
    </source>
</evidence>
<dbReference type="AlphaFoldDB" id="A0A0D0A4K0"/>
<dbReference type="HOGENOM" id="CLU_1489944_0_0_1"/>
<keyword evidence="2" id="KW-1185">Reference proteome</keyword>
<evidence type="ECO:0000313" key="2">
    <source>
        <dbReference type="Proteomes" id="UP000054485"/>
    </source>
</evidence>